<dbReference type="AlphaFoldDB" id="A0A517WTZ1"/>
<evidence type="ECO:0000313" key="1">
    <source>
        <dbReference type="EMBL" id="QDU08724.1"/>
    </source>
</evidence>
<dbReference type="Proteomes" id="UP000318384">
    <property type="component" value="Chromosome"/>
</dbReference>
<organism evidence="1 2">
    <name type="scientific">Gimesia aquarii</name>
    <dbReference type="NCBI Taxonomy" id="2527964"/>
    <lineage>
        <taxon>Bacteria</taxon>
        <taxon>Pseudomonadati</taxon>
        <taxon>Planctomycetota</taxon>
        <taxon>Planctomycetia</taxon>
        <taxon>Planctomycetales</taxon>
        <taxon>Planctomycetaceae</taxon>
        <taxon>Gimesia</taxon>
    </lineage>
</organism>
<sequence>MKKQKIYQDKQCAGMVPLTTAYNECNHKSDFDRILSFCLKRTTLNNSELLEFQIASQNEWHQLRTRYLCHDEESRKVIFELSRLGQRAIQNTAELLDPHLKKLASEYASRSHDRRHEICDQLYQSLLTQTQPVRSQKELLEHIWDDLSNQSCNRIFARQFTKHGNPNCLGRALMMLAFARLANATVLGATPLVPSSEIAIKHDGRVARSILRHAERHNVKLKPELISFLQFIVSRPEIDRVRPPMFHMGLLFQISPARWALIDPHAKVFGTYQNTAIISQIEKESQDRRQGIFSADFRSETKIKRVNQLRQLKSLTTFLHQIQTLSTSSECHLGEALIAMINSKIFDFILSDEWNIPKEQKEKIALQLRGEQSPIVDDLYLEPLLGMRCSASTLCRIQAFLAYVLLLDCGKEFIGLLSFNVSNDTQTLRQEMLKRSFQDLLAELIARFHGFLFNKSSLGQDQQLLHPVIELYQPEFRVGVELISHVNAVTLCSENVTQKLSHICSGQSVQISAATEILRNQKEAIRLSSKRAFDKLYSAEIQSDRLQEILKRISRTLSHTSGRMNDHDA</sequence>
<reference evidence="1 2" key="1">
    <citation type="submission" date="2019-03" db="EMBL/GenBank/DDBJ databases">
        <title>Deep-cultivation of Planctomycetes and their phenomic and genomic characterization uncovers novel biology.</title>
        <authorList>
            <person name="Wiegand S."/>
            <person name="Jogler M."/>
            <person name="Boedeker C."/>
            <person name="Pinto D."/>
            <person name="Vollmers J."/>
            <person name="Rivas-Marin E."/>
            <person name="Kohn T."/>
            <person name="Peeters S.H."/>
            <person name="Heuer A."/>
            <person name="Rast P."/>
            <person name="Oberbeckmann S."/>
            <person name="Bunk B."/>
            <person name="Jeske O."/>
            <person name="Meyerdierks A."/>
            <person name="Storesund J.E."/>
            <person name="Kallscheuer N."/>
            <person name="Luecker S."/>
            <person name="Lage O.M."/>
            <person name="Pohl T."/>
            <person name="Merkel B.J."/>
            <person name="Hornburger P."/>
            <person name="Mueller R.-W."/>
            <person name="Bruemmer F."/>
            <person name="Labrenz M."/>
            <person name="Spormann A.M."/>
            <person name="Op den Camp H."/>
            <person name="Overmann J."/>
            <person name="Amann R."/>
            <person name="Jetten M.S.M."/>
            <person name="Mascher T."/>
            <person name="Medema M.H."/>
            <person name="Devos D.P."/>
            <person name="Kaster A.-K."/>
            <person name="Ovreas L."/>
            <person name="Rohde M."/>
            <person name="Galperin M.Y."/>
            <person name="Jogler C."/>
        </authorList>
    </citation>
    <scope>NUCLEOTIDE SEQUENCE [LARGE SCALE GENOMIC DNA]</scope>
    <source>
        <strain evidence="1 2">V202</strain>
    </source>
</reference>
<protein>
    <submittedName>
        <fullName evidence="1">Uncharacterized protein</fullName>
    </submittedName>
</protein>
<proteinExistence type="predicted"/>
<evidence type="ECO:0000313" key="2">
    <source>
        <dbReference type="Proteomes" id="UP000318384"/>
    </source>
</evidence>
<gene>
    <name evidence="1" type="ORF">V202x_20940</name>
</gene>
<keyword evidence="2" id="KW-1185">Reference proteome</keyword>
<accession>A0A517WTZ1</accession>
<dbReference type="RefSeq" id="WP_145173871.1">
    <property type="nucleotide sequence ID" value="NZ_CP037422.1"/>
</dbReference>
<name>A0A517WTZ1_9PLAN</name>
<dbReference type="OrthoDB" id="228037at2"/>
<dbReference type="EMBL" id="CP037422">
    <property type="protein sequence ID" value="QDU08724.1"/>
    <property type="molecule type" value="Genomic_DNA"/>
</dbReference>